<accession>A0A1B6MKW5</accession>
<proteinExistence type="predicted"/>
<dbReference type="PANTHER" id="PTHR11134">
    <property type="entry name" value="ADAPTOR COMPLEX SUBUNIT BETA FAMILY MEMBER"/>
    <property type="match status" value="1"/>
</dbReference>
<dbReference type="InterPro" id="IPR009028">
    <property type="entry name" value="Coatomer/calthrin_app_sub_C"/>
</dbReference>
<evidence type="ECO:0000313" key="7">
    <source>
        <dbReference type="EMBL" id="JAT36598.1"/>
    </source>
</evidence>
<keyword evidence="4" id="KW-0472">Membrane</keyword>
<evidence type="ECO:0008006" key="8">
    <source>
        <dbReference type="Google" id="ProtNLM"/>
    </source>
</evidence>
<evidence type="ECO:0000256" key="4">
    <source>
        <dbReference type="ARBA" id="ARBA00023136"/>
    </source>
</evidence>
<dbReference type="GO" id="GO:0006886">
    <property type="term" value="P:intracellular protein transport"/>
    <property type="evidence" value="ECO:0007669"/>
    <property type="project" value="InterPro"/>
</dbReference>
<dbReference type="SMART" id="SM01020">
    <property type="entry name" value="B2-adapt-app_C"/>
    <property type="match status" value="1"/>
</dbReference>
<dbReference type="GO" id="GO:0012505">
    <property type="term" value="C:endomembrane system"/>
    <property type="evidence" value="ECO:0007669"/>
    <property type="project" value="UniProtKB-SubCell"/>
</dbReference>
<dbReference type="Gene3D" id="2.60.40.1150">
    <property type="match status" value="1"/>
</dbReference>
<evidence type="ECO:0000256" key="3">
    <source>
        <dbReference type="ARBA" id="ARBA00022927"/>
    </source>
</evidence>
<dbReference type="SUPFAM" id="SSF49348">
    <property type="entry name" value="Clathrin adaptor appendage domain"/>
    <property type="match status" value="1"/>
</dbReference>
<keyword evidence="3" id="KW-0653">Protein transport</keyword>
<evidence type="ECO:0000256" key="2">
    <source>
        <dbReference type="ARBA" id="ARBA00022448"/>
    </source>
</evidence>
<dbReference type="EMBL" id="GEBQ01003379">
    <property type="protein sequence ID" value="JAT36598.1"/>
    <property type="molecule type" value="Transcribed_RNA"/>
</dbReference>
<dbReference type="InterPro" id="IPR013037">
    <property type="entry name" value="Clathrin_b-adaptin_app_Ig-like"/>
</dbReference>
<feature type="domain" description="Clathrin adaptor alpha/beta/gamma-adaptin appendage Ig-like subdomain" evidence="5">
    <location>
        <begin position="59"/>
        <end position="169"/>
    </location>
</feature>
<dbReference type="InterPro" id="IPR012295">
    <property type="entry name" value="TBP_dom_sf"/>
</dbReference>
<feature type="domain" description="Beta-adaptin appendage C-terminal subdomain" evidence="6">
    <location>
        <begin position="178"/>
        <end position="288"/>
    </location>
</feature>
<dbReference type="FunFam" id="2.60.40.1150:FF:000001">
    <property type="entry name" value="AP complex subunit beta"/>
    <property type="match status" value="1"/>
</dbReference>
<dbReference type="Gene3D" id="3.30.310.10">
    <property type="entry name" value="TATA-Binding Protein"/>
    <property type="match status" value="1"/>
</dbReference>
<dbReference type="InterPro" id="IPR008152">
    <property type="entry name" value="Clathrin_a/b/g-adaptin_app_Ig"/>
</dbReference>
<dbReference type="AlphaFoldDB" id="A0A1B6MKW5"/>
<dbReference type="InterPro" id="IPR026739">
    <property type="entry name" value="AP_beta"/>
</dbReference>
<dbReference type="Pfam" id="PF09066">
    <property type="entry name" value="B2-adapt-app_C"/>
    <property type="match status" value="1"/>
</dbReference>
<dbReference type="Pfam" id="PF02883">
    <property type="entry name" value="Alpha_adaptinC2"/>
    <property type="match status" value="1"/>
</dbReference>
<dbReference type="GO" id="GO:0030131">
    <property type="term" value="C:clathrin adaptor complex"/>
    <property type="evidence" value="ECO:0007669"/>
    <property type="project" value="InterPro"/>
</dbReference>
<organism evidence="7">
    <name type="scientific">Graphocephala atropunctata</name>
    <dbReference type="NCBI Taxonomy" id="36148"/>
    <lineage>
        <taxon>Eukaryota</taxon>
        <taxon>Metazoa</taxon>
        <taxon>Ecdysozoa</taxon>
        <taxon>Arthropoda</taxon>
        <taxon>Hexapoda</taxon>
        <taxon>Insecta</taxon>
        <taxon>Pterygota</taxon>
        <taxon>Neoptera</taxon>
        <taxon>Paraneoptera</taxon>
        <taxon>Hemiptera</taxon>
        <taxon>Auchenorrhyncha</taxon>
        <taxon>Membracoidea</taxon>
        <taxon>Cicadellidae</taxon>
        <taxon>Cicadellinae</taxon>
        <taxon>Cicadellini</taxon>
        <taxon>Graphocephala</taxon>
    </lineage>
</organism>
<dbReference type="SMART" id="SM00809">
    <property type="entry name" value="Alpha_adaptinC2"/>
    <property type="match status" value="1"/>
</dbReference>
<gene>
    <name evidence="7" type="ORF">g.12659</name>
</gene>
<name>A0A1B6MKW5_9HEMI</name>
<dbReference type="SUPFAM" id="SSF55711">
    <property type="entry name" value="Subdomain of clathrin and coatomer appendage domain"/>
    <property type="match status" value="1"/>
</dbReference>
<evidence type="ECO:0000259" key="5">
    <source>
        <dbReference type="SMART" id="SM00809"/>
    </source>
</evidence>
<comment type="subcellular location">
    <subcellularLocation>
        <location evidence="1">Endomembrane system</location>
    </subcellularLocation>
</comment>
<protein>
    <recommendedName>
        <fullName evidence="8">Beta-adaptin appendage C-terminal subdomain domain-containing protein</fullName>
    </recommendedName>
</protein>
<dbReference type="InterPro" id="IPR013041">
    <property type="entry name" value="Clathrin_app_Ig-like_sf"/>
</dbReference>
<evidence type="ECO:0000256" key="1">
    <source>
        <dbReference type="ARBA" id="ARBA00004308"/>
    </source>
</evidence>
<dbReference type="InterPro" id="IPR015151">
    <property type="entry name" value="B-adaptin_app_sub_C"/>
</dbReference>
<evidence type="ECO:0000259" key="6">
    <source>
        <dbReference type="SMART" id="SM01020"/>
    </source>
</evidence>
<sequence>MDISSTTINPTPTPAIDLLGGGLDSLLGGDVSVTAPATTQSTTGLLGDIFGFTPTPSMYIAPKVNWLPADKGKGMDIWGTFSRKNGQISMDFTFTNKAMQPMMGFAIQLNKNSFGLNPARPLQVLSPLAPGVSHECSLALGTTGAVQRMEPLNNLQVAIKNNIDVFYFACLVPMNMYFVEDGQMDKRVFLSTWKDIPAQNEVQFTLTNVQCNADAIVMKMQQNNVFTIAKRNVEGQDMLYQSLKLTNNIWVLNELKVQPGNPNVTLSLKSRAPDVAPQIFQAYDVILHN</sequence>
<keyword evidence="2" id="KW-0813">Transport</keyword>
<dbReference type="FunFam" id="3.30.310.10:FF:000003">
    <property type="entry name" value="AP complex subunit beta"/>
    <property type="match status" value="1"/>
</dbReference>
<reference evidence="7" key="1">
    <citation type="submission" date="2015-11" db="EMBL/GenBank/DDBJ databases">
        <title>De novo transcriptome assembly of four potential Pierce s Disease insect vectors from Arizona vineyards.</title>
        <authorList>
            <person name="Tassone E.E."/>
        </authorList>
    </citation>
    <scope>NUCLEOTIDE SEQUENCE</scope>
</reference>
<dbReference type="GO" id="GO:0016192">
    <property type="term" value="P:vesicle-mediated transport"/>
    <property type="evidence" value="ECO:0007669"/>
    <property type="project" value="InterPro"/>
</dbReference>